<dbReference type="Pfam" id="PF07714">
    <property type="entry name" value="PK_Tyr_Ser-Thr"/>
    <property type="match status" value="1"/>
</dbReference>
<evidence type="ECO:0000256" key="5">
    <source>
        <dbReference type="ARBA" id="ARBA00022679"/>
    </source>
</evidence>
<dbReference type="Proteomes" id="UP000076858">
    <property type="component" value="Unassembled WGS sequence"/>
</dbReference>
<dbReference type="PROSITE" id="PS50030">
    <property type="entry name" value="UBA"/>
    <property type="match status" value="1"/>
</dbReference>
<evidence type="ECO:0000259" key="13">
    <source>
        <dbReference type="PROSITE" id="PS50011"/>
    </source>
</evidence>
<dbReference type="GO" id="GO:0004715">
    <property type="term" value="F:non-membrane spanning protein tyrosine kinase activity"/>
    <property type="evidence" value="ECO:0007669"/>
    <property type="project" value="UniProtKB-EC"/>
</dbReference>
<evidence type="ECO:0000256" key="6">
    <source>
        <dbReference type="ARBA" id="ARBA00022741"/>
    </source>
</evidence>
<comment type="subcellular location">
    <subcellularLocation>
        <location evidence="1">Cytoplasm</location>
    </subcellularLocation>
</comment>
<dbReference type="SMART" id="SM00219">
    <property type="entry name" value="TyrKc"/>
    <property type="match status" value="1"/>
</dbReference>
<dbReference type="GO" id="GO:0002009">
    <property type="term" value="P:morphogenesis of an epithelium"/>
    <property type="evidence" value="ECO:0007669"/>
    <property type="project" value="UniProtKB-ARBA"/>
</dbReference>
<comment type="caution">
    <text evidence="15">The sequence shown here is derived from an EMBL/GenBank/DDBJ whole genome shotgun (WGS) entry which is preliminary data.</text>
</comment>
<keyword evidence="6 11" id="KW-0547">Nucleotide-binding</keyword>
<comment type="catalytic activity">
    <reaction evidence="10">
        <text>L-threonyl-[protein] + ATP = O-phospho-L-threonyl-[protein] + ADP + H(+)</text>
        <dbReference type="Rhea" id="RHEA:46608"/>
        <dbReference type="Rhea" id="RHEA-COMP:11060"/>
        <dbReference type="Rhea" id="RHEA-COMP:11605"/>
        <dbReference type="ChEBI" id="CHEBI:15378"/>
        <dbReference type="ChEBI" id="CHEBI:30013"/>
        <dbReference type="ChEBI" id="CHEBI:30616"/>
        <dbReference type="ChEBI" id="CHEBI:61977"/>
        <dbReference type="ChEBI" id="CHEBI:456216"/>
        <dbReference type="EC" id="2.7.11.1"/>
    </reaction>
</comment>
<dbReference type="Pfam" id="PF22931">
    <property type="entry name" value="SAM_TNK"/>
    <property type="match status" value="1"/>
</dbReference>
<dbReference type="InterPro" id="IPR015116">
    <property type="entry name" value="Cdc42-bd-like"/>
</dbReference>
<dbReference type="InterPro" id="IPR037085">
    <property type="entry name" value="Cdc42-bd-like_dom_sf"/>
</dbReference>
<proteinExistence type="predicted"/>
<feature type="region of interest" description="Disordered" evidence="12">
    <location>
        <begin position="535"/>
        <end position="576"/>
    </location>
</feature>
<evidence type="ECO:0000256" key="10">
    <source>
        <dbReference type="ARBA" id="ARBA00047899"/>
    </source>
</evidence>
<keyword evidence="4" id="KW-0963">Cytoplasm</keyword>
<evidence type="ECO:0000256" key="2">
    <source>
        <dbReference type="ARBA" id="ARBA00011903"/>
    </source>
</evidence>
<feature type="domain" description="UBA" evidence="14">
    <location>
        <begin position="848"/>
        <end position="893"/>
    </location>
</feature>
<keyword evidence="3" id="KW-0728">SH3 domain</keyword>
<dbReference type="EC" id="2.7.10.2" evidence="2"/>
<organism evidence="15 16">
    <name type="scientific">Daphnia magna</name>
    <dbReference type="NCBI Taxonomy" id="35525"/>
    <lineage>
        <taxon>Eukaryota</taxon>
        <taxon>Metazoa</taxon>
        <taxon>Ecdysozoa</taxon>
        <taxon>Arthropoda</taxon>
        <taxon>Crustacea</taxon>
        <taxon>Branchiopoda</taxon>
        <taxon>Diplostraca</taxon>
        <taxon>Cladocera</taxon>
        <taxon>Anomopoda</taxon>
        <taxon>Daphniidae</taxon>
        <taxon>Daphnia</taxon>
    </lineage>
</organism>
<dbReference type="InterPro" id="IPR015940">
    <property type="entry name" value="UBA"/>
</dbReference>
<feature type="domain" description="Protein kinase" evidence="13">
    <location>
        <begin position="120"/>
        <end position="386"/>
    </location>
</feature>
<dbReference type="SUPFAM" id="SSF56112">
    <property type="entry name" value="Protein kinase-like (PK-like)"/>
    <property type="match status" value="1"/>
</dbReference>
<accession>A0A164RJ79</accession>
<dbReference type="InterPro" id="IPR001245">
    <property type="entry name" value="Ser-Thr/Tyr_kinase_cat_dom"/>
</dbReference>
<keyword evidence="5" id="KW-0808">Transferase</keyword>
<evidence type="ECO:0000256" key="1">
    <source>
        <dbReference type="ARBA" id="ARBA00004496"/>
    </source>
</evidence>
<dbReference type="PROSITE" id="PS00107">
    <property type="entry name" value="PROTEIN_KINASE_ATP"/>
    <property type="match status" value="1"/>
</dbReference>
<dbReference type="FunFam" id="4.10.680.10:FF:000001">
    <property type="entry name" value="activated CDC42 kinase 1 isoform X1"/>
    <property type="match status" value="1"/>
</dbReference>
<feature type="binding site" evidence="11">
    <location>
        <position position="152"/>
    </location>
    <ligand>
        <name>ATP</name>
        <dbReference type="ChEBI" id="CHEBI:30616"/>
    </ligand>
</feature>
<dbReference type="CDD" id="cd14328">
    <property type="entry name" value="UBA_TNK1"/>
    <property type="match status" value="1"/>
</dbReference>
<dbReference type="Gene3D" id="4.10.680.10">
    <property type="entry name" value="Cdc42-like binding domain"/>
    <property type="match status" value="1"/>
</dbReference>
<evidence type="ECO:0000256" key="3">
    <source>
        <dbReference type="ARBA" id="ARBA00022443"/>
    </source>
</evidence>
<evidence type="ECO:0000256" key="11">
    <source>
        <dbReference type="PROSITE-ProRule" id="PRU10141"/>
    </source>
</evidence>
<name>A0A164RJ79_9CRUS</name>
<reference evidence="15 16" key="1">
    <citation type="submission" date="2016-03" db="EMBL/GenBank/DDBJ databases">
        <title>EvidentialGene: Evidence-directed Construction of Genes on Genomes.</title>
        <authorList>
            <person name="Gilbert D.G."/>
            <person name="Choi J.-H."/>
            <person name="Mockaitis K."/>
            <person name="Colbourne J."/>
            <person name="Pfrender M."/>
        </authorList>
    </citation>
    <scope>NUCLEOTIDE SEQUENCE [LARGE SCALE GENOMIC DNA]</scope>
    <source>
        <strain evidence="15 16">Xinb3</strain>
        <tissue evidence="15">Complete organism</tissue>
    </source>
</reference>
<keyword evidence="7" id="KW-0418">Kinase</keyword>
<evidence type="ECO:0000256" key="9">
    <source>
        <dbReference type="ARBA" id="ARBA00023137"/>
    </source>
</evidence>
<dbReference type="Gene3D" id="3.30.200.20">
    <property type="entry name" value="Phosphorylase Kinase, domain 1"/>
    <property type="match status" value="1"/>
</dbReference>
<dbReference type="FunFam" id="1.10.510.10:FF:000080">
    <property type="entry name" value="Putative activated CDC42 kinase 1"/>
    <property type="match status" value="1"/>
</dbReference>
<dbReference type="GO" id="GO:0005524">
    <property type="term" value="F:ATP binding"/>
    <property type="evidence" value="ECO:0007669"/>
    <property type="project" value="UniProtKB-UniRule"/>
</dbReference>
<dbReference type="Gene3D" id="1.10.510.10">
    <property type="entry name" value="Transferase(Phosphotransferase) domain 1"/>
    <property type="match status" value="1"/>
</dbReference>
<evidence type="ECO:0000313" key="16">
    <source>
        <dbReference type="Proteomes" id="UP000076858"/>
    </source>
</evidence>
<dbReference type="GO" id="GO:0005737">
    <property type="term" value="C:cytoplasm"/>
    <property type="evidence" value="ECO:0007669"/>
    <property type="project" value="UniProtKB-SubCell"/>
</dbReference>
<evidence type="ECO:0000256" key="8">
    <source>
        <dbReference type="ARBA" id="ARBA00022840"/>
    </source>
</evidence>
<dbReference type="InterPro" id="IPR050198">
    <property type="entry name" value="Non-receptor_tyrosine_kinases"/>
</dbReference>
<dbReference type="EMBL" id="LRGB01002190">
    <property type="protein sequence ID" value="KZS08707.1"/>
    <property type="molecule type" value="Genomic_DNA"/>
</dbReference>
<dbReference type="Gene3D" id="2.30.30.40">
    <property type="entry name" value="SH3 Domains"/>
    <property type="match status" value="1"/>
</dbReference>
<dbReference type="Pfam" id="PF09027">
    <property type="entry name" value="GTPase_binding"/>
    <property type="match status" value="1"/>
</dbReference>
<dbReference type="InterPro" id="IPR020635">
    <property type="entry name" value="Tyr_kinase_cat_dom"/>
</dbReference>
<dbReference type="PROSITE" id="PS00109">
    <property type="entry name" value="PROTEIN_KINASE_TYR"/>
    <property type="match status" value="1"/>
</dbReference>
<dbReference type="PANTHER" id="PTHR24418">
    <property type="entry name" value="TYROSINE-PROTEIN KINASE"/>
    <property type="match status" value="1"/>
</dbReference>
<evidence type="ECO:0000256" key="7">
    <source>
        <dbReference type="ARBA" id="ARBA00022777"/>
    </source>
</evidence>
<dbReference type="AlphaFoldDB" id="A0A164RJ79"/>
<evidence type="ECO:0000313" key="15">
    <source>
        <dbReference type="EMBL" id="KZS08707.1"/>
    </source>
</evidence>
<evidence type="ECO:0000259" key="14">
    <source>
        <dbReference type="PROSITE" id="PS50030"/>
    </source>
</evidence>
<dbReference type="OrthoDB" id="635774at2759"/>
<dbReference type="InterPro" id="IPR000719">
    <property type="entry name" value="Prot_kinase_dom"/>
</dbReference>
<dbReference type="SUPFAM" id="SSF50044">
    <property type="entry name" value="SH3-domain"/>
    <property type="match status" value="1"/>
</dbReference>
<gene>
    <name evidence="15" type="ORF">APZ42_027377</name>
</gene>
<dbReference type="PROSITE" id="PS50011">
    <property type="entry name" value="PROTEIN_KINASE_DOM"/>
    <property type="match status" value="1"/>
</dbReference>
<dbReference type="GO" id="GO:0004674">
    <property type="term" value="F:protein serine/threonine kinase activity"/>
    <property type="evidence" value="ECO:0007669"/>
    <property type="project" value="UniProtKB-EC"/>
</dbReference>
<dbReference type="InterPro" id="IPR036028">
    <property type="entry name" value="SH3-like_dom_sf"/>
</dbReference>
<dbReference type="InterPro" id="IPR011009">
    <property type="entry name" value="Kinase-like_dom_sf"/>
</dbReference>
<evidence type="ECO:0000256" key="12">
    <source>
        <dbReference type="SAM" id="MobiDB-lite"/>
    </source>
</evidence>
<protein>
    <recommendedName>
        <fullName evidence="2">non-specific protein-tyrosine kinase</fullName>
        <ecNumber evidence="2">2.7.10.2</ecNumber>
    </recommendedName>
</protein>
<dbReference type="InterPro" id="IPR055175">
    <property type="entry name" value="ACK/TNK-like_SAM"/>
</dbReference>
<keyword evidence="16" id="KW-1185">Reference proteome</keyword>
<dbReference type="STRING" id="35525.A0A164RJ79"/>
<sequence length="894" mass="99449">MSVGSASNNAELELLHQLLQDVELSQFSTRIIEELQISRVSHFDYVTTEDLMSIGMGKPAARRLLDTVKKRKGTFKKKLIQTFINQSANKDAKASLGKVPEAHHQQNSSSLTCLIKESELKIGTQLGDGSFGIVHKGEWNRADGVTIPVAVKVLKEDLVQHQAVYDDFVREVEAMHSLQHPCLIRLHGVVLSHPLMMVTELAPLGSLLDYLHKECSHTSICTLWQFASQVASGMASLESRRLLHRDLACRNIFLTSKTQAKIGDFGLLRPLPPGSDCYIMTEQRRVPFPWCAPESLKLRQFSLATDVWMFGITLWEMYTFGEEPWAGLSGHEILNRTDKKGERLIDPPAAPEVICNLMHRCWSANPADRPRFSEIVVELTSQSPVTVRCRGEDRQEPQWDVPVGATKLEVVDGDIIAVIDGRPDFFWWTGQNQRTSEIGIFPRCWTEPLRRRNGDDISVPLRHSFIHTGHGSSMGPSWGSPATIDEVYLRNPMEPMDILKMKDPTSSLESPRRVIGAVKTKTQFNYFRLNDDLVEPQDGASSPVANPKVKQPTSSTSHEEPLLIDLSPDTPVSSSAAVQTPQPFYQQLTEPLVALPDQNRLYANYPSLVPSGTPATAIDSVHSSSHYYSEVPEEPLTPTFTTPPCINTSPAQPIVTEEFKRKRDEAFDWLGQALGEMTLSKSVGSNPRNYQCVSPVSGQQPKPSAQRVYGFEDNFSVSMEPAIQTATVTSTSSQNGYHRIQQLQRQMQEQSKATRQPIYPKPGIWTDESSLSYSPSCPSTQQIYALPGPSRMSAVQTAHVRPFMVAINPSVLHVEDGHTSSLLNQVEISTPWASEAEIKQALVIHNGNVSEAIRFLQVEKLYRLGLCSKAVCVKALEATSWDLEKAASSLLDVV</sequence>
<dbReference type="FunFam" id="3.30.200.20:FF:000400">
    <property type="entry name" value="Tyrosine kinase non receptor 1"/>
    <property type="match status" value="1"/>
</dbReference>
<keyword evidence="9" id="KW-0829">Tyrosine-protein kinase</keyword>
<dbReference type="PRINTS" id="PR00109">
    <property type="entry name" value="TYRKINASE"/>
</dbReference>
<evidence type="ECO:0000256" key="4">
    <source>
        <dbReference type="ARBA" id="ARBA00022490"/>
    </source>
</evidence>
<keyword evidence="8 11" id="KW-0067">ATP-binding</keyword>
<dbReference type="InterPro" id="IPR008266">
    <property type="entry name" value="Tyr_kinase_AS"/>
</dbReference>
<dbReference type="InterPro" id="IPR017441">
    <property type="entry name" value="Protein_kinase_ATP_BS"/>
</dbReference>